<feature type="transmembrane region" description="Helical" evidence="6">
    <location>
        <begin position="269"/>
        <end position="291"/>
    </location>
</feature>
<reference evidence="8" key="1">
    <citation type="submission" date="2023-07" db="EMBL/GenBank/DDBJ databases">
        <title>30 novel species of actinomycetes from the DSMZ collection.</title>
        <authorList>
            <person name="Nouioui I."/>
        </authorList>
    </citation>
    <scope>NUCLEOTIDE SEQUENCE [LARGE SCALE GENOMIC DNA]</scope>
    <source>
        <strain evidence="8">DSM 44938</strain>
    </source>
</reference>
<keyword evidence="4 6" id="KW-1133">Transmembrane helix</keyword>
<dbReference type="Proteomes" id="UP001183246">
    <property type="component" value="Unassembled WGS sequence"/>
</dbReference>
<dbReference type="InterPro" id="IPR036259">
    <property type="entry name" value="MFS_trans_sf"/>
</dbReference>
<keyword evidence="8" id="KW-1185">Reference proteome</keyword>
<keyword evidence="3 6" id="KW-0812">Transmembrane</keyword>
<keyword evidence="5 6" id="KW-0472">Membrane</keyword>
<feature type="transmembrane region" description="Helical" evidence="6">
    <location>
        <begin position="298"/>
        <end position="317"/>
    </location>
</feature>
<feature type="transmembrane region" description="Helical" evidence="6">
    <location>
        <begin position="175"/>
        <end position="199"/>
    </location>
</feature>
<dbReference type="Gene3D" id="1.20.1250.20">
    <property type="entry name" value="MFS general substrate transporter like domains"/>
    <property type="match status" value="1"/>
</dbReference>
<dbReference type="CDD" id="cd06173">
    <property type="entry name" value="MFS_MefA_like"/>
    <property type="match status" value="1"/>
</dbReference>
<evidence type="ECO:0000313" key="8">
    <source>
        <dbReference type="Proteomes" id="UP001183246"/>
    </source>
</evidence>
<dbReference type="PANTHER" id="PTHR23513:SF6">
    <property type="entry name" value="MAJOR FACILITATOR SUPERFAMILY ASSOCIATED DOMAIN-CONTAINING PROTEIN"/>
    <property type="match status" value="1"/>
</dbReference>
<evidence type="ECO:0000256" key="3">
    <source>
        <dbReference type="ARBA" id="ARBA00022692"/>
    </source>
</evidence>
<proteinExistence type="predicted"/>
<dbReference type="RefSeq" id="WP_311704739.1">
    <property type="nucleotide sequence ID" value="NZ_JAVREL010000006.1"/>
</dbReference>
<evidence type="ECO:0000256" key="4">
    <source>
        <dbReference type="ARBA" id="ARBA00022989"/>
    </source>
</evidence>
<feature type="transmembrane region" description="Helical" evidence="6">
    <location>
        <begin position="371"/>
        <end position="394"/>
    </location>
</feature>
<organism evidence="7 8">
    <name type="scientific">Streptomyces litchfieldiae</name>
    <dbReference type="NCBI Taxonomy" id="3075543"/>
    <lineage>
        <taxon>Bacteria</taxon>
        <taxon>Bacillati</taxon>
        <taxon>Actinomycetota</taxon>
        <taxon>Actinomycetes</taxon>
        <taxon>Kitasatosporales</taxon>
        <taxon>Streptomycetaceae</taxon>
        <taxon>Streptomyces</taxon>
    </lineage>
</organism>
<feature type="transmembrane region" description="Helical" evidence="6">
    <location>
        <begin position="323"/>
        <end position="346"/>
    </location>
</feature>
<protein>
    <submittedName>
        <fullName evidence="7">MFS transporter</fullName>
    </submittedName>
</protein>
<evidence type="ECO:0000313" key="7">
    <source>
        <dbReference type="EMBL" id="MDT0343603.1"/>
    </source>
</evidence>
<evidence type="ECO:0000256" key="1">
    <source>
        <dbReference type="ARBA" id="ARBA00004651"/>
    </source>
</evidence>
<accession>A0ABU2MQH3</accession>
<keyword evidence="2" id="KW-1003">Cell membrane</keyword>
<feature type="transmembrane region" description="Helical" evidence="6">
    <location>
        <begin position="400"/>
        <end position="420"/>
    </location>
</feature>
<dbReference type="PANTHER" id="PTHR23513">
    <property type="entry name" value="INTEGRAL MEMBRANE EFFLUX PROTEIN-RELATED"/>
    <property type="match status" value="1"/>
</dbReference>
<dbReference type="SUPFAM" id="SSF103473">
    <property type="entry name" value="MFS general substrate transporter"/>
    <property type="match status" value="1"/>
</dbReference>
<dbReference type="EMBL" id="JAVREL010000006">
    <property type="protein sequence ID" value="MDT0343603.1"/>
    <property type="molecule type" value="Genomic_DNA"/>
</dbReference>
<name>A0ABU2MQH3_9ACTN</name>
<dbReference type="Pfam" id="PF07690">
    <property type="entry name" value="MFS_1"/>
    <property type="match status" value="1"/>
</dbReference>
<sequence length="447" mass="46844">MTVAGDGAPEESAGRTTRAWLIRRNPDFRRFWAGQSVSALGDQITRFALPTVALVSLHVSPWTFGLLSVTGFISYPVIGLFAGAWVDRLSRRRVLIGANAVRLVAVGTVPLAAASDALSVPLLFGVSLVSGAATCFFDAAYQAYLPSVVPADDLAAGNALLEVSTSTAQVAGPSLAGLLIGAIGAAYTLVVDAASYLVSIVSLTRIRGREEPPAKRRRSLLPEVREGLVLVWRHPLLRRLTTATALANVGRGLALEMFLLFAYRGLGLPPVTVGLMTTAGSVAALAGAMFCRALARRLGIGHTLLVAGFCKGVPWLLTPLALIGPAIPVMMAITFASGFFISVWNVNTVTLRQYMTDTDVLGRVSATVRTVTWSVIPLTGLLGGGLATVGTALWGSRVGLAAVLALGGAVWAGATLALPLREIGRVRESEDAVTTYGRIATPRPPRV</sequence>
<gene>
    <name evidence="7" type="ORF">RM590_13420</name>
</gene>
<evidence type="ECO:0000256" key="6">
    <source>
        <dbReference type="SAM" id="Phobius"/>
    </source>
</evidence>
<dbReference type="InterPro" id="IPR011701">
    <property type="entry name" value="MFS"/>
</dbReference>
<comment type="subcellular location">
    <subcellularLocation>
        <location evidence="1">Cell membrane</location>
        <topology evidence="1">Multi-pass membrane protein</topology>
    </subcellularLocation>
</comment>
<comment type="caution">
    <text evidence="7">The sequence shown here is derived from an EMBL/GenBank/DDBJ whole genome shotgun (WGS) entry which is preliminary data.</text>
</comment>
<evidence type="ECO:0000256" key="2">
    <source>
        <dbReference type="ARBA" id="ARBA00022475"/>
    </source>
</evidence>
<feature type="transmembrane region" description="Helical" evidence="6">
    <location>
        <begin position="243"/>
        <end position="263"/>
    </location>
</feature>
<feature type="transmembrane region" description="Helical" evidence="6">
    <location>
        <begin position="62"/>
        <end position="82"/>
    </location>
</feature>
<evidence type="ECO:0000256" key="5">
    <source>
        <dbReference type="ARBA" id="ARBA00023136"/>
    </source>
</evidence>